<name>A0A5J4FVG1_9FLAO</name>
<feature type="transmembrane region" description="Helical" evidence="7">
    <location>
        <begin position="31"/>
        <end position="56"/>
    </location>
</feature>
<dbReference type="GO" id="GO:0005886">
    <property type="term" value="C:plasma membrane"/>
    <property type="evidence" value="ECO:0007669"/>
    <property type="project" value="UniProtKB-SubCell"/>
</dbReference>
<dbReference type="InterPro" id="IPR005115">
    <property type="entry name" value="Gly_transporter"/>
</dbReference>
<keyword evidence="4 7" id="KW-0812">Transmembrane</keyword>
<dbReference type="Pfam" id="PF03458">
    <property type="entry name" value="Gly_transporter"/>
    <property type="match status" value="2"/>
</dbReference>
<evidence type="ECO:0000313" key="9">
    <source>
        <dbReference type="EMBL" id="GEQ85893.1"/>
    </source>
</evidence>
<evidence type="ECO:0000256" key="3">
    <source>
        <dbReference type="ARBA" id="ARBA00022475"/>
    </source>
</evidence>
<dbReference type="OrthoDB" id="9791874at2"/>
<keyword evidence="10" id="KW-1185">Reference proteome</keyword>
<comment type="similarity">
    <text evidence="2">Belongs to the UPF0126 family.</text>
</comment>
<dbReference type="AlphaFoldDB" id="A0A5J4FVG1"/>
<feature type="transmembrane region" description="Helical" evidence="7">
    <location>
        <begin position="148"/>
        <end position="166"/>
    </location>
</feature>
<keyword evidence="3" id="KW-1003">Cell membrane</keyword>
<dbReference type="PANTHER" id="PTHR30506:SF3">
    <property type="entry name" value="UPF0126 INNER MEMBRANE PROTEIN YADS-RELATED"/>
    <property type="match status" value="1"/>
</dbReference>
<accession>A0A5J4FVG1</accession>
<feature type="transmembrane region" description="Helical" evidence="7">
    <location>
        <begin position="62"/>
        <end position="78"/>
    </location>
</feature>
<dbReference type="Proteomes" id="UP000326994">
    <property type="component" value="Unassembled WGS sequence"/>
</dbReference>
<evidence type="ECO:0000259" key="8">
    <source>
        <dbReference type="Pfam" id="PF03458"/>
    </source>
</evidence>
<dbReference type="PANTHER" id="PTHR30506">
    <property type="entry name" value="INNER MEMBRANE PROTEIN"/>
    <property type="match status" value="1"/>
</dbReference>
<feature type="domain" description="Glycine transporter" evidence="8">
    <location>
        <begin position="6"/>
        <end position="79"/>
    </location>
</feature>
<evidence type="ECO:0000313" key="10">
    <source>
        <dbReference type="Proteomes" id="UP000326994"/>
    </source>
</evidence>
<gene>
    <name evidence="9" type="ORF">ULMS_14010</name>
</gene>
<comment type="subcellular location">
    <subcellularLocation>
        <location evidence="1">Cell membrane</location>
        <topology evidence="1">Multi-pass membrane protein</topology>
    </subcellularLocation>
</comment>
<feature type="transmembrane region" description="Helical" evidence="7">
    <location>
        <begin position="90"/>
        <end position="110"/>
    </location>
</feature>
<feature type="transmembrane region" description="Helical" evidence="7">
    <location>
        <begin position="6"/>
        <end position="24"/>
    </location>
</feature>
<feature type="domain" description="Glycine transporter" evidence="8">
    <location>
        <begin position="91"/>
        <end position="164"/>
    </location>
</feature>
<proteinExistence type="inferred from homology"/>
<organism evidence="9 10">
    <name type="scientific">Patiriisocius marinistellae</name>
    <dbReference type="NCBI Taxonomy" id="2494560"/>
    <lineage>
        <taxon>Bacteria</taxon>
        <taxon>Pseudomonadati</taxon>
        <taxon>Bacteroidota</taxon>
        <taxon>Flavobacteriia</taxon>
        <taxon>Flavobacteriales</taxon>
        <taxon>Flavobacteriaceae</taxon>
        <taxon>Patiriisocius</taxon>
    </lineage>
</organism>
<evidence type="ECO:0000256" key="6">
    <source>
        <dbReference type="ARBA" id="ARBA00023136"/>
    </source>
</evidence>
<sequence>MTLLLIIDFLGTIAFSVSGALTAMKKRLDPFGILIIAFVTAVGGGTLRDLLLGAHITWMRDLTFVYVIGVATLLAIIFRKKLGYVRRSLFLFDTIGIALYTVLGVEKGIAADLPPIICVALGTMTACFGGVIRDILCNEIPVIFRKNIYATACILGGVSYFILQKTPFSTEVIVVIAGSVVISIRLLAVTFNLSLPSVYGKDNEIETQKRIENANKE</sequence>
<evidence type="ECO:0000256" key="5">
    <source>
        <dbReference type="ARBA" id="ARBA00022989"/>
    </source>
</evidence>
<dbReference type="EMBL" id="BKCF01000002">
    <property type="protein sequence ID" value="GEQ85893.1"/>
    <property type="molecule type" value="Genomic_DNA"/>
</dbReference>
<feature type="transmembrane region" description="Helical" evidence="7">
    <location>
        <begin position="116"/>
        <end position="136"/>
    </location>
</feature>
<protein>
    <submittedName>
        <fullName evidence="9">Membrane protein</fullName>
    </submittedName>
</protein>
<comment type="caution">
    <text evidence="9">The sequence shown here is derived from an EMBL/GenBank/DDBJ whole genome shotgun (WGS) entry which is preliminary data.</text>
</comment>
<evidence type="ECO:0000256" key="4">
    <source>
        <dbReference type="ARBA" id="ARBA00022692"/>
    </source>
</evidence>
<evidence type="ECO:0000256" key="2">
    <source>
        <dbReference type="ARBA" id="ARBA00008193"/>
    </source>
</evidence>
<keyword evidence="6 7" id="KW-0472">Membrane</keyword>
<evidence type="ECO:0000256" key="7">
    <source>
        <dbReference type="SAM" id="Phobius"/>
    </source>
</evidence>
<keyword evidence="5 7" id="KW-1133">Transmembrane helix</keyword>
<reference evidence="9 10" key="1">
    <citation type="submission" date="2019-08" db="EMBL/GenBank/DDBJ databases">
        <title>Ulvibacter marinistellae sp. nov., isolated from a starfish, Patiria pectinifera.</title>
        <authorList>
            <person name="Kawano K."/>
            <person name="Ushijima N."/>
            <person name="Kihara M."/>
            <person name="Itoh H."/>
        </authorList>
    </citation>
    <scope>NUCLEOTIDE SEQUENCE [LARGE SCALE GENOMIC DNA]</scope>
    <source>
        <strain evidence="9 10">KK4</strain>
    </source>
</reference>
<dbReference type="RefSeq" id="WP_151893837.1">
    <property type="nucleotide sequence ID" value="NZ_BKCF01000002.1"/>
</dbReference>
<feature type="transmembrane region" description="Helical" evidence="7">
    <location>
        <begin position="172"/>
        <end position="195"/>
    </location>
</feature>
<evidence type="ECO:0000256" key="1">
    <source>
        <dbReference type="ARBA" id="ARBA00004651"/>
    </source>
</evidence>